<gene>
    <name evidence="2" type="ORF">CSX02_05205</name>
</gene>
<comment type="caution">
    <text evidence="2">The sequence shown here is derived from an EMBL/GenBank/DDBJ whole genome shotgun (WGS) entry which is preliminary data.</text>
</comment>
<proteinExistence type="predicted"/>
<evidence type="ECO:0000256" key="1">
    <source>
        <dbReference type="SAM" id="MobiDB-lite"/>
    </source>
</evidence>
<dbReference type="RefSeq" id="WP_099385875.1">
    <property type="nucleotide sequence ID" value="NZ_JANSWH010000069.1"/>
</dbReference>
<feature type="region of interest" description="Disordered" evidence="1">
    <location>
        <begin position="46"/>
        <end position="72"/>
    </location>
</feature>
<dbReference type="AlphaFoldDB" id="A0A2G3E457"/>
<name>A0A2G3E457_9FIRM</name>
<organism evidence="2 3">
    <name type="scientific">Agathobacter ruminis</name>
    <dbReference type="NCBI Taxonomy" id="1712665"/>
    <lineage>
        <taxon>Bacteria</taxon>
        <taxon>Bacillati</taxon>
        <taxon>Bacillota</taxon>
        <taxon>Clostridia</taxon>
        <taxon>Lachnospirales</taxon>
        <taxon>Lachnospiraceae</taxon>
        <taxon>Agathobacter</taxon>
    </lineage>
</organism>
<protein>
    <submittedName>
        <fullName evidence="2">Uncharacterized protein</fullName>
    </submittedName>
</protein>
<reference evidence="2 3" key="2">
    <citation type="submission" date="2017-10" db="EMBL/GenBank/DDBJ databases">
        <authorList>
            <person name="Banno H."/>
            <person name="Chua N.-H."/>
        </authorList>
    </citation>
    <scope>NUCLEOTIDE SEQUENCE [LARGE SCALE GENOMIC DNA]</scope>
    <source>
        <strain evidence="2 3">JK623</strain>
    </source>
</reference>
<dbReference type="EMBL" id="PDYG01000019">
    <property type="protein sequence ID" value="PHU37981.1"/>
    <property type="molecule type" value="Genomic_DNA"/>
</dbReference>
<keyword evidence="3" id="KW-1185">Reference proteome</keyword>
<sequence>MIKYGKKQTAVLGMMMAGSILMNGCGLIQNSVHSDKNTPKGVQDVLDEQTATQSTEPAATEQDTTNYGYGDVTNVDKPTGDFEITTKDGVLDITDMSSEMVYAIVYNMVTDPDQFVDLPVKIDGGMSVYEDPHTKKTYYACLVYDAAGCCAEGIEFVLADGDYPKEGTQITVTGTFTTYNEGDKQYIQLKDATVTTNAEQ</sequence>
<dbReference type="Proteomes" id="UP000224563">
    <property type="component" value="Unassembled WGS sequence"/>
</dbReference>
<evidence type="ECO:0000313" key="2">
    <source>
        <dbReference type="EMBL" id="PHU37981.1"/>
    </source>
</evidence>
<accession>A0A2G3E457</accession>
<evidence type="ECO:0000313" key="3">
    <source>
        <dbReference type="Proteomes" id="UP000224563"/>
    </source>
</evidence>
<reference evidence="2 3" key="1">
    <citation type="submission" date="2017-10" db="EMBL/GenBank/DDBJ databases">
        <title>Resolving the taxonomy of Roseburia spp., Eubacterium rectale and Agathobacter spp. through phylogenomic analysis.</title>
        <authorList>
            <person name="Sheridan P.O."/>
            <person name="Walker A.W."/>
            <person name="Duncan S.H."/>
            <person name="Scott K.P."/>
            <person name="Toole P.W.O."/>
            <person name="Luis P."/>
            <person name="Flint H.J."/>
        </authorList>
    </citation>
    <scope>NUCLEOTIDE SEQUENCE [LARGE SCALE GENOMIC DNA]</scope>
    <source>
        <strain evidence="2 3">JK623</strain>
    </source>
</reference>
<feature type="compositionally biased region" description="Polar residues" evidence="1">
    <location>
        <begin position="49"/>
        <end position="67"/>
    </location>
</feature>